<feature type="domain" description="TLDc" evidence="2">
    <location>
        <begin position="74"/>
        <end position="235"/>
    </location>
</feature>
<dbReference type="GO" id="GO:0005634">
    <property type="term" value="C:nucleus"/>
    <property type="evidence" value="ECO:0007669"/>
    <property type="project" value="TreeGrafter"/>
</dbReference>
<feature type="compositionally biased region" description="Polar residues" evidence="1">
    <location>
        <begin position="34"/>
        <end position="52"/>
    </location>
</feature>
<dbReference type="InterPro" id="IPR006571">
    <property type="entry name" value="TLDc_dom"/>
</dbReference>
<dbReference type="PANTHER" id="PTHR23354">
    <property type="entry name" value="NUCLEOLAR PROTEIN 7/ESTROGEN RECEPTOR COACTIVATOR-RELATED"/>
    <property type="match status" value="1"/>
</dbReference>
<keyword evidence="4" id="KW-1185">Reference proteome</keyword>
<sequence>MLRAMHYSPLVNHLNEAPVSDESSDEDDKECETCRSTGANENSSNSDLSAENTCRPPGISNEDSCEPILTGESKVLLGEQIKQISMHFPPRLTACTWTLEYSTMKHGTSLRTLYRSMHGLDCSTFMVIKDTDGQVFGAFCSSPLRVSDCFYGTGETFLFSFSPELQVFKWTSENSFFVKGNLDSFAFGGGRGIFGLWLDGDLYHGRSHTCDTFNNNILSKTEDFFVHVMEVWALK</sequence>
<dbReference type="EMBL" id="JAGXEW010000028">
    <property type="protein sequence ID" value="KAK1156191.1"/>
    <property type="molecule type" value="Genomic_DNA"/>
</dbReference>
<evidence type="ECO:0000259" key="2">
    <source>
        <dbReference type="PROSITE" id="PS51886"/>
    </source>
</evidence>
<organism evidence="3 4">
    <name type="scientific">Acipenser oxyrinchus oxyrinchus</name>
    <dbReference type="NCBI Taxonomy" id="40147"/>
    <lineage>
        <taxon>Eukaryota</taxon>
        <taxon>Metazoa</taxon>
        <taxon>Chordata</taxon>
        <taxon>Craniata</taxon>
        <taxon>Vertebrata</taxon>
        <taxon>Euteleostomi</taxon>
        <taxon>Actinopterygii</taxon>
        <taxon>Chondrostei</taxon>
        <taxon>Acipenseriformes</taxon>
        <taxon>Acipenseridae</taxon>
        <taxon>Acipenser</taxon>
    </lineage>
</organism>
<evidence type="ECO:0000256" key="1">
    <source>
        <dbReference type="SAM" id="MobiDB-lite"/>
    </source>
</evidence>
<dbReference type="AlphaFoldDB" id="A0AAD8CSW4"/>
<protein>
    <submittedName>
        <fullName evidence="3">TLD domain-containing protein 2-like</fullName>
    </submittedName>
</protein>
<dbReference type="SMART" id="SM00584">
    <property type="entry name" value="TLDc"/>
    <property type="match status" value="1"/>
</dbReference>
<evidence type="ECO:0000313" key="4">
    <source>
        <dbReference type="Proteomes" id="UP001230051"/>
    </source>
</evidence>
<dbReference type="Pfam" id="PF07534">
    <property type="entry name" value="TLD"/>
    <property type="match status" value="1"/>
</dbReference>
<feature type="region of interest" description="Disordered" evidence="1">
    <location>
        <begin position="13"/>
        <end position="61"/>
    </location>
</feature>
<evidence type="ECO:0000313" key="3">
    <source>
        <dbReference type="EMBL" id="KAK1156191.1"/>
    </source>
</evidence>
<proteinExistence type="predicted"/>
<name>A0AAD8CSW4_ACIOX</name>
<dbReference type="GO" id="GO:0006979">
    <property type="term" value="P:response to oxidative stress"/>
    <property type="evidence" value="ECO:0007669"/>
    <property type="project" value="TreeGrafter"/>
</dbReference>
<reference evidence="3" key="1">
    <citation type="submission" date="2022-02" db="EMBL/GenBank/DDBJ databases">
        <title>Atlantic sturgeon de novo genome assembly.</title>
        <authorList>
            <person name="Stock M."/>
            <person name="Klopp C."/>
            <person name="Guiguen Y."/>
            <person name="Cabau C."/>
            <person name="Parinello H."/>
            <person name="Santidrian Yebra-Pimentel E."/>
            <person name="Kuhl H."/>
            <person name="Dirks R.P."/>
            <person name="Guessner J."/>
            <person name="Wuertz S."/>
            <person name="Du K."/>
            <person name="Schartl M."/>
        </authorList>
    </citation>
    <scope>NUCLEOTIDE SEQUENCE</scope>
    <source>
        <strain evidence="3">STURGEONOMICS-FGT-2020</strain>
        <tissue evidence="3">Whole blood</tissue>
    </source>
</reference>
<dbReference type="PROSITE" id="PS51886">
    <property type="entry name" value="TLDC"/>
    <property type="match status" value="1"/>
</dbReference>
<dbReference type="Proteomes" id="UP001230051">
    <property type="component" value="Unassembled WGS sequence"/>
</dbReference>
<comment type="caution">
    <text evidence="3">The sequence shown here is derived from an EMBL/GenBank/DDBJ whole genome shotgun (WGS) entry which is preliminary data.</text>
</comment>
<accession>A0AAD8CSW4</accession>
<dbReference type="PANTHER" id="PTHR23354:SF65">
    <property type="entry name" value="TLD DOMAIN-CONTAINING PROTEIN 2"/>
    <property type="match status" value="1"/>
</dbReference>
<gene>
    <name evidence="3" type="primary">OXR1</name>
    <name evidence="3" type="ORF">AOXY_G26318</name>
</gene>